<gene>
    <name evidence="2" type="ORF">DD559_14785</name>
</gene>
<name>A0A2U0SGH7_9SPHN</name>
<dbReference type="EMBL" id="QENQ01000001">
    <property type="protein sequence ID" value="PVX30453.1"/>
    <property type="molecule type" value="Genomic_DNA"/>
</dbReference>
<feature type="transmembrane region" description="Helical" evidence="1">
    <location>
        <begin position="48"/>
        <end position="71"/>
    </location>
</feature>
<dbReference type="Proteomes" id="UP000245890">
    <property type="component" value="Unassembled WGS sequence"/>
</dbReference>
<keyword evidence="3" id="KW-1185">Reference proteome</keyword>
<accession>A0A2U0SGH7</accession>
<sequence>MTPDTADRDPPPPRPSLAGHAVARLRALGRPGRDVRVDAAAGARHPRAMVAALALTIAAGPLLTIAGAALLSHAVARDEARIAATLAPRLAAAQERGRARQSLGRAIAAPGPAALLDQLAAALPSDATLVRAERRADGMTEIEVATGDPDALRAALRRTPALAGLRDVHQREADGRTIVLLRRIVA</sequence>
<evidence type="ECO:0000313" key="3">
    <source>
        <dbReference type="Proteomes" id="UP000245890"/>
    </source>
</evidence>
<proteinExistence type="predicted"/>
<protein>
    <submittedName>
        <fullName evidence="2">Uncharacterized protein</fullName>
    </submittedName>
</protein>
<dbReference type="AlphaFoldDB" id="A0A2U0SGH7"/>
<keyword evidence="1" id="KW-0812">Transmembrane</keyword>
<reference evidence="2 3" key="1">
    <citation type="submission" date="2018-05" db="EMBL/GenBank/DDBJ databases">
        <title>Description of Sphingomonas pokkalii sp nov, isolated from the rhizosphere of saline tolerant pokkali rice and its draft genome analysis.</title>
        <authorList>
            <person name="Menon R."/>
            <person name="Kumari S."/>
            <person name="Rameshkumar N."/>
        </authorList>
    </citation>
    <scope>NUCLEOTIDE SEQUENCE [LARGE SCALE GENOMIC DNA]</scope>
    <source>
        <strain evidence="2 3">L3B27</strain>
    </source>
</reference>
<evidence type="ECO:0000256" key="1">
    <source>
        <dbReference type="SAM" id="Phobius"/>
    </source>
</evidence>
<keyword evidence="1" id="KW-1133">Transmembrane helix</keyword>
<comment type="caution">
    <text evidence="2">The sequence shown here is derived from an EMBL/GenBank/DDBJ whole genome shotgun (WGS) entry which is preliminary data.</text>
</comment>
<keyword evidence="1" id="KW-0472">Membrane</keyword>
<organism evidence="2 3">
    <name type="scientific">Sphingomonas pokkalii</name>
    <dbReference type="NCBI Taxonomy" id="2175090"/>
    <lineage>
        <taxon>Bacteria</taxon>
        <taxon>Pseudomonadati</taxon>
        <taxon>Pseudomonadota</taxon>
        <taxon>Alphaproteobacteria</taxon>
        <taxon>Sphingomonadales</taxon>
        <taxon>Sphingomonadaceae</taxon>
        <taxon>Sphingomonas</taxon>
    </lineage>
</organism>
<dbReference type="RefSeq" id="WP_116469864.1">
    <property type="nucleotide sequence ID" value="NZ_QENQ01000001.1"/>
</dbReference>
<evidence type="ECO:0000313" key="2">
    <source>
        <dbReference type="EMBL" id="PVX30453.1"/>
    </source>
</evidence>